<protein>
    <submittedName>
        <fullName evidence="3">GST C-terminal domain-containing protein</fullName>
    </submittedName>
</protein>
<dbReference type="Proteomes" id="UP000887540">
    <property type="component" value="Unplaced"/>
</dbReference>
<dbReference type="PANTHER" id="PTHR12289">
    <property type="entry name" value="METAXIN RELATED"/>
    <property type="match status" value="1"/>
</dbReference>
<dbReference type="Pfam" id="PF17171">
    <property type="entry name" value="GST_C_6"/>
    <property type="match status" value="1"/>
</dbReference>
<dbReference type="PROSITE" id="PS50405">
    <property type="entry name" value="GST_CTER"/>
    <property type="match status" value="1"/>
</dbReference>
<dbReference type="PANTHER" id="PTHR12289:SF32">
    <property type="entry name" value="GST_C_6 DOMAIN-CONTAINING PROTEIN"/>
    <property type="match status" value="1"/>
</dbReference>
<reference evidence="3" key="1">
    <citation type="submission" date="2022-11" db="UniProtKB">
        <authorList>
            <consortium name="WormBaseParasite"/>
        </authorList>
    </citation>
    <scope>IDENTIFICATION</scope>
</reference>
<evidence type="ECO:0000313" key="3">
    <source>
        <dbReference type="WBParaSite" id="ACRNAN_scaffold1116.g10729.t1"/>
    </source>
</evidence>
<dbReference type="InterPro" id="IPR010987">
    <property type="entry name" value="Glutathione-S-Trfase_C-like"/>
</dbReference>
<proteinExistence type="predicted"/>
<keyword evidence="2" id="KW-1185">Reference proteome</keyword>
<feature type="domain" description="GST C-terminal" evidence="1">
    <location>
        <begin position="12"/>
        <end position="152"/>
    </location>
</feature>
<dbReference type="SUPFAM" id="SSF47616">
    <property type="entry name" value="GST C-terminal domain-like"/>
    <property type="match status" value="1"/>
</dbReference>
<dbReference type="InterPro" id="IPR033468">
    <property type="entry name" value="Metaxin_GST"/>
</dbReference>
<dbReference type="WBParaSite" id="ACRNAN_scaffold1116.g10729.t1">
    <property type="protein sequence ID" value="ACRNAN_scaffold1116.g10729.t1"/>
    <property type="gene ID" value="ACRNAN_scaffold1116.g10729"/>
</dbReference>
<dbReference type="GO" id="GO:0005737">
    <property type="term" value="C:cytoplasm"/>
    <property type="evidence" value="ECO:0007669"/>
    <property type="project" value="TreeGrafter"/>
</dbReference>
<dbReference type="CDD" id="cd03193">
    <property type="entry name" value="GST_C_Metaxin"/>
    <property type="match status" value="1"/>
</dbReference>
<dbReference type="InterPro" id="IPR050931">
    <property type="entry name" value="Mito_Protein_Transport_Metaxin"/>
</dbReference>
<dbReference type="AlphaFoldDB" id="A0A914CIF0"/>
<dbReference type="InterPro" id="IPR036282">
    <property type="entry name" value="Glutathione-S-Trfase_C_sf"/>
</dbReference>
<dbReference type="Gene3D" id="1.20.1050.10">
    <property type="match status" value="1"/>
</dbReference>
<name>A0A914CIF0_9BILA</name>
<accession>A0A914CIF0</accession>
<evidence type="ECO:0000259" key="1">
    <source>
        <dbReference type="PROSITE" id="PS50405"/>
    </source>
</evidence>
<evidence type="ECO:0000313" key="2">
    <source>
        <dbReference type="Proteomes" id="UP000887540"/>
    </source>
</evidence>
<organism evidence="2 3">
    <name type="scientific">Acrobeloides nanus</name>
    <dbReference type="NCBI Taxonomy" id="290746"/>
    <lineage>
        <taxon>Eukaryota</taxon>
        <taxon>Metazoa</taxon>
        <taxon>Ecdysozoa</taxon>
        <taxon>Nematoda</taxon>
        <taxon>Chromadorea</taxon>
        <taxon>Rhabditida</taxon>
        <taxon>Tylenchina</taxon>
        <taxon>Cephalobomorpha</taxon>
        <taxon>Cephaloboidea</taxon>
        <taxon>Cephalobidae</taxon>
        <taxon>Acrobeloides</taxon>
    </lineage>
</organism>
<sequence length="152" mass="17271">MIDGSFFNANYVFKVREHVLEMSEVVVETLPTNFLKYLVAPILYYKTKQRLDAEGTGHHSLEEVMTIMRADLVAVDQILGDKEYIVGNVPSLADCTLFGHLAAGYYLPYDYPLKHMLDEEFPRLKRHMLRMASSFYKDHAIGAKSSGDSATM</sequence>